<dbReference type="InterPro" id="IPR032675">
    <property type="entry name" value="LRR_dom_sf"/>
</dbReference>
<reference evidence="5" key="1">
    <citation type="submission" date="2016-11" db="UniProtKB">
        <authorList>
            <consortium name="WormBaseParasite"/>
        </authorList>
    </citation>
    <scope>IDENTIFICATION</scope>
</reference>
<dbReference type="PRINTS" id="PR00019">
    <property type="entry name" value="LEURICHRPT"/>
</dbReference>
<organism evidence="4 5">
    <name type="scientific">Heterorhabditis bacteriophora</name>
    <name type="common">Entomopathogenic nematode worm</name>
    <dbReference type="NCBI Taxonomy" id="37862"/>
    <lineage>
        <taxon>Eukaryota</taxon>
        <taxon>Metazoa</taxon>
        <taxon>Ecdysozoa</taxon>
        <taxon>Nematoda</taxon>
        <taxon>Chromadorea</taxon>
        <taxon>Rhabditida</taxon>
        <taxon>Rhabditina</taxon>
        <taxon>Rhabditomorpha</taxon>
        <taxon>Strongyloidea</taxon>
        <taxon>Heterorhabditidae</taxon>
        <taxon>Heterorhabditis</taxon>
    </lineage>
</organism>
<evidence type="ECO:0000256" key="1">
    <source>
        <dbReference type="ARBA" id="ARBA00022614"/>
    </source>
</evidence>
<dbReference type="InterPro" id="IPR050333">
    <property type="entry name" value="SLRP"/>
</dbReference>
<dbReference type="SUPFAM" id="SSF52058">
    <property type="entry name" value="L domain-like"/>
    <property type="match status" value="1"/>
</dbReference>
<keyword evidence="3" id="KW-0812">Transmembrane</keyword>
<dbReference type="GO" id="GO:0005615">
    <property type="term" value="C:extracellular space"/>
    <property type="evidence" value="ECO:0007669"/>
    <property type="project" value="TreeGrafter"/>
</dbReference>
<keyword evidence="3" id="KW-0472">Membrane</keyword>
<dbReference type="SMART" id="SM00365">
    <property type="entry name" value="LRR_SD22"/>
    <property type="match status" value="5"/>
</dbReference>
<evidence type="ECO:0000313" key="4">
    <source>
        <dbReference type="Proteomes" id="UP000095283"/>
    </source>
</evidence>
<proteinExistence type="predicted"/>
<dbReference type="SMART" id="SM00369">
    <property type="entry name" value="LRR_TYP"/>
    <property type="match status" value="9"/>
</dbReference>
<dbReference type="PANTHER" id="PTHR45712:SF22">
    <property type="entry name" value="INSULIN-LIKE GROWTH FACTOR-BINDING PROTEIN COMPLEX ACID LABILE SUBUNIT"/>
    <property type="match status" value="1"/>
</dbReference>
<keyword evidence="3" id="KW-1133">Transmembrane helix</keyword>
<protein>
    <submittedName>
        <fullName evidence="5">LRRCT domain-containing protein</fullName>
    </submittedName>
</protein>
<keyword evidence="2" id="KW-0677">Repeat</keyword>
<dbReference type="PANTHER" id="PTHR45712">
    <property type="entry name" value="AGAP008170-PA"/>
    <property type="match status" value="1"/>
</dbReference>
<dbReference type="Pfam" id="PF13855">
    <property type="entry name" value="LRR_8"/>
    <property type="match status" value="3"/>
</dbReference>
<keyword evidence="1" id="KW-0433">Leucine-rich repeat</keyword>
<dbReference type="WBParaSite" id="Hba_02663">
    <property type="protein sequence ID" value="Hba_02663"/>
    <property type="gene ID" value="Hba_02663"/>
</dbReference>
<feature type="transmembrane region" description="Helical" evidence="3">
    <location>
        <begin position="516"/>
        <end position="542"/>
    </location>
</feature>
<dbReference type="Gene3D" id="3.80.10.10">
    <property type="entry name" value="Ribonuclease Inhibitor"/>
    <property type="match status" value="2"/>
</dbReference>
<dbReference type="PROSITE" id="PS51450">
    <property type="entry name" value="LRR"/>
    <property type="match status" value="5"/>
</dbReference>
<dbReference type="AlphaFoldDB" id="A0A1I7WD42"/>
<dbReference type="Proteomes" id="UP000095283">
    <property type="component" value="Unplaced"/>
</dbReference>
<evidence type="ECO:0000313" key="5">
    <source>
        <dbReference type="WBParaSite" id="Hba_02663"/>
    </source>
</evidence>
<accession>A0A1I7WD42</accession>
<keyword evidence="4" id="KW-1185">Reference proteome</keyword>
<name>A0A1I7WD42_HETBA</name>
<evidence type="ECO:0000256" key="2">
    <source>
        <dbReference type="ARBA" id="ARBA00022737"/>
    </source>
</evidence>
<sequence length="614" mass="68855">MSSVHCRAKLAPLLVGIIYTSGHRESTKMFVKLADDSEEPSSVVDCLELGYFLMFNDYMNKFKNPCSCSSTRYEPLSIVCENGDSLNAVLLALRQSPRTTDCLTISNIPINQLPGYAFQRIHTKKLILKNNGLREIHPNAFDGTLTEILEELEIKGNFIESIPQNGLSRLKKLRALSLSDNLIEYVLNNSFLSYESRNIIQRLDLSSNKIRAIHSTGLLGLENLTQLYLDKNQFHNIPTEALLNIPTLQDLSLGVNFIKDIPPGSLPLPKLISLSLEVNYIRTIPADSLQSVPNLVYLYLGNNLLTSVDPSMFFYMRNLKVLSMGNNKDITSISYNCKLKSNCRFYIAHDTFSNLPELVSLDLSSNAITHVDDFALSQLTTLSSLDLSGNRLETLPNNVIYDSLLPKGPKHSRALYLHNNPWKCENNLAWLRKWLRQNGDVQISINGQNNARCWTPSYLSGFDLRQTDPVHSVEPVLTRELMRKFVKPSTNLFIPTRNEIPLDKTQENPRIEGVNLVALILGIVLGVLGVCLILLVIIRYIIKSDREKSVSNLGSSSLASGFGGSGYNGGPIVGSRPFRSSTNHNIISVNKIIIEEYFLAWLHISLRLMISNKM</sequence>
<dbReference type="InterPro" id="IPR003591">
    <property type="entry name" value="Leu-rich_rpt_typical-subtyp"/>
</dbReference>
<evidence type="ECO:0000256" key="3">
    <source>
        <dbReference type="SAM" id="Phobius"/>
    </source>
</evidence>
<dbReference type="InterPro" id="IPR001611">
    <property type="entry name" value="Leu-rich_rpt"/>
</dbReference>